<dbReference type="EMBL" id="JAHRIP010040678">
    <property type="protein sequence ID" value="MEQ2296790.1"/>
    <property type="molecule type" value="Genomic_DNA"/>
</dbReference>
<dbReference type="Proteomes" id="UP001469553">
    <property type="component" value="Unassembled WGS sequence"/>
</dbReference>
<evidence type="ECO:0000256" key="1">
    <source>
        <dbReference type="SAM" id="SignalP"/>
    </source>
</evidence>
<evidence type="ECO:0000313" key="3">
    <source>
        <dbReference type="Proteomes" id="UP001469553"/>
    </source>
</evidence>
<organism evidence="2 3">
    <name type="scientific">Ameca splendens</name>
    <dbReference type="NCBI Taxonomy" id="208324"/>
    <lineage>
        <taxon>Eukaryota</taxon>
        <taxon>Metazoa</taxon>
        <taxon>Chordata</taxon>
        <taxon>Craniata</taxon>
        <taxon>Vertebrata</taxon>
        <taxon>Euteleostomi</taxon>
        <taxon>Actinopterygii</taxon>
        <taxon>Neopterygii</taxon>
        <taxon>Teleostei</taxon>
        <taxon>Neoteleostei</taxon>
        <taxon>Acanthomorphata</taxon>
        <taxon>Ovalentaria</taxon>
        <taxon>Atherinomorphae</taxon>
        <taxon>Cyprinodontiformes</taxon>
        <taxon>Goodeidae</taxon>
        <taxon>Ameca</taxon>
    </lineage>
</organism>
<keyword evidence="3" id="KW-1185">Reference proteome</keyword>
<protein>
    <submittedName>
        <fullName evidence="2">Uncharacterized protein</fullName>
    </submittedName>
</protein>
<gene>
    <name evidence="2" type="ORF">AMECASPLE_028109</name>
</gene>
<comment type="caution">
    <text evidence="2">The sequence shown here is derived from an EMBL/GenBank/DDBJ whole genome shotgun (WGS) entry which is preliminary data.</text>
</comment>
<sequence length="118" mass="13325">MFLLKPLHCCFKSMLLVIVLLEGEHLSQSQITGRLTQFCSKISLYLAPTIFPSTQQPSLGWLVVVPCAFYLNMMDLMVLQGKIEDLDIFHNPALALLNNFVLNLYEELLSLHGVMSLV</sequence>
<name>A0ABV0YT56_9TELE</name>
<proteinExistence type="predicted"/>
<feature type="signal peptide" evidence="1">
    <location>
        <begin position="1"/>
        <end position="29"/>
    </location>
</feature>
<accession>A0ABV0YT56</accession>
<keyword evidence="1" id="KW-0732">Signal</keyword>
<evidence type="ECO:0000313" key="2">
    <source>
        <dbReference type="EMBL" id="MEQ2296790.1"/>
    </source>
</evidence>
<reference evidence="2 3" key="1">
    <citation type="submission" date="2021-06" db="EMBL/GenBank/DDBJ databases">
        <authorList>
            <person name="Palmer J.M."/>
        </authorList>
    </citation>
    <scope>NUCLEOTIDE SEQUENCE [LARGE SCALE GENOMIC DNA]</scope>
    <source>
        <strain evidence="2 3">AS_MEX2019</strain>
        <tissue evidence="2">Muscle</tissue>
    </source>
</reference>
<feature type="chain" id="PRO_5045296528" evidence="1">
    <location>
        <begin position="30"/>
        <end position="118"/>
    </location>
</feature>